<evidence type="ECO:0000313" key="3">
    <source>
        <dbReference type="Proteomes" id="UP001148838"/>
    </source>
</evidence>
<gene>
    <name evidence="2" type="ORF">ANN_28005</name>
</gene>
<proteinExistence type="predicted"/>
<dbReference type="EMBL" id="JAJSOF020000043">
    <property type="protein sequence ID" value="KAJ4425390.1"/>
    <property type="molecule type" value="Genomic_DNA"/>
</dbReference>
<keyword evidence="3" id="KW-1185">Reference proteome</keyword>
<evidence type="ECO:0000313" key="2">
    <source>
        <dbReference type="EMBL" id="KAJ4425390.1"/>
    </source>
</evidence>
<reference evidence="2 3" key="1">
    <citation type="journal article" date="2022" name="Allergy">
        <title>Genome assembly and annotation of Periplaneta americana reveal a comprehensive cockroach allergen profile.</title>
        <authorList>
            <person name="Wang L."/>
            <person name="Xiong Q."/>
            <person name="Saelim N."/>
            <person name="Wang L."/>
            <person name="Nong W."/>
            <person name="Wan A.T."/>
            <person name="Shi M."/>
            <person name="Liu X."/>
            <person name="Cao Q."/>
            <person name="Hui J.H.L."/>
            <person name="Sookrung N."/>
            <person name="Leung T.F."/>
            <person name="Tungtrongchitr A."/>
            <person name="Tsui S.K.W."/>
        </authorList>
    </citation>
    <scope>NUCLEOTIDE SEQUENCE [LARGE SCALE GENOMIC DNA]</scope>
    <source>
        <strain evidence="2">PWHHKU_190912</strain>
    </source>
</reference>
<protein>
    <submittedName>
        <fullName evidence="2">Uncharacterized protein</fullName>
    </submittedName>
</protein>
<evidence type="ECO:0000256" key="1">
    <source>
        <dbReference type="SAM" id="MobiDB-lite"/>
    </source>
</evidence>
<feature type="non-terminal residue" evidence="2">
    <location>
        <position position="1"/>
    </location>
</feature>
<feature type="region of interest" description="Disordered" evidence="1">
    <location>
        <begin position="1"/>
        <end position="50"/>
    </location>
</feature>
<sequence>AGAGGDTAVHVNSASPARLTAEGQHHADNNESRGRKRTKNEEILKRNLRKKLRNNGKALKVEKDLHLASVEQARGSMRSDEGNACNEMYVATFDLQKALPFPKLTTSTAYYKRNMYVYNFGIHSFINPRPLCICGMKQKDVEDVKK</sequence>
<organism evidence="2 3">
    <name type="scientific">Periplaneta americana</name>
    <name type="common">American cockroach</name>
    <name type="synonym">Blatta americana</name>
    <dbReference type="NCBI Taxonomy" id="6978"/>
    <lineage>
        <taxon>Eukaryota</taxon>
        <taxon>Metazoa</taxon>
        <taxon>Ecdysozoa</taxon>
        <taxon>Arthropoda</taxon>
        <taxon>Hexapoda</taxon>
        <taxon>Insecta</taxon>
        <taxon>Pterygota</taxon>
        <taxon>Neoptera</taxon>
        <taxon>Polyneoptera</taxon>
        <taxon>Dictyoptera</taxon>
        <taxon>Blattodea</taxon>
        <taxon>Blattoidea</taxon>
        <taxon>Blattidae</taxon>
        <taxon>Blattinae</taxon>
        <taxon>Periplaneta</taxon>
    </lineage>
</organism>
<accession>A0ABQ8RUT4</accession>
<name>A0ABQ8RUT4_PERAM</name>
<feature type="compositionally biased region" description="Basic and acidic residues" evidence="1">
    <location>
        <begin position="23"/>
        <end position="45"/>
    </location>
</feature>
<dbReference type="Proteomes" id="UP001148838">
    <property type="component" value="Unassembled WGS sequence"/>
</dbReference>
<comment type="caution">
    <text evidence="2">The sequence shown here is derived from an EMBL/GenBank/DDBJ whole genome shotgun (WGS) entry which is preliminary data.</text>
</comment>